<dbReference type="CDD" id="cd00275">
    <property type="entry name" value="C2_PLC_like"/>
    <property type="match status" value="1"/>
</dbReference>
<dbReference type="Pfam" id="PF00387">
    <property type="entry name" value="PI-PLC-Y"/>
    <property type="match status" value="1"/>
</dbReference>
<dbReference type="PANTHER" id="PTHR10336:SF31">
    <property type="entry name" value="1-PHOSPHATIDYLINOSITOL 4,5-BISPHOSPHATE PHOSPHODIESTERASE DELTA-4"/>
    <property type="match status" value="1"/>
</dbReference>
<comment type="caution">
    <text evidence="3">The sequence shown here is derived from an EMBL/GenBank/DDBJ whole genome shotgun (WGS) entry which is preliminary data.</text>
</comment>
<evidence type="ECO:0000259" key="1">
    <source>
        <dbReference type="PROSITE" id="PS50004"/>
    </source>
</evidence>
<feature type="domain" description="PI-PLC Y-box" evidence="2">
    <location>
        <begin position="1"/>
        <end position="34"/>
    </location>
</feature>
<dbReference type="PANTHER" id="PTHR10336">
    <property type="entry name" value="PHOSPHOINOSITIDE-SPECIFIC PHOSPHOLIPASE C FAMILY PROTEIN"/>
    <property type="match status" value="1"/>
</dbReference>
<feature type="domain" description="C2" evidence="1">
    <location>
        <begin position="34"/>
        <end position="162"/>
    </location>
</feature>
<name>A0ABU7C8V0_9TELE</name>
<accession>A0ABU7C8V0</accession>
<proteinExistence type="predicted"/>
<organism evidence="3 4">
    <name type="scientific">Ataeniobius toweri</name>
    <dbReference type="NCBI Taxonomy" id="208326"/>
    <lineage>
        <taxon>Eukaryota</taxon>
        <taxon>Metazoa</taxon>
        <taxon>Chordata</taxon>
        <taxon>Craniata</taxon>
        <taxon>Vertebrata</taxon>
        <taxon>Euteleostomi</taxon>
        <taxon>Actinopterygii</taxon>
        <taxon>Neopterygii</taxon>
        <taxon>Teleostei</taxon>
        <taxon>Neoteleostei</taxon>
        <taxon>Acanthomorphata</taxon>
        <taxon>Ovalentaria</taxon>
        <taxon>Atherinomorphae</taxon>
        <taxon>Cyprinodontiformes</taxon>
        <taxon>Goodeidae</taxon>
        <taxon>Ataeniobius</taxon>
    </lineage>
</organism>
<protein>
    <submittedName>
        <fullName evidence="3">1-phosphatidylinositol 4,5-bisphosphate phosphodiesterase delta-4</fullName>
    </submittedName>
</protein>
<evidence type="ECO:0000313" key="4">
    <source>
        <dbReference type="Proteomes" id="UP001345963"/>
    </source>
</evidence>
<dbReference type="InterPro" id="IPR001711">
    <property type="entry name" value="PLipase_C_Pinositol-sp_Y"/>
</dbReference>
<dbReference type="SUPFAM" id="SSF51695">
    <property type="entry name" value="PLC-like phosphodiesterases"/>
    <property type="match status" value="1"/>
</dbReference>
<evidence type="ECO:0000259" key="2">
    <source>
        <dbReference type="PROSITE" id="PS50008"/>
    </source>
</evidence>
<dbReference type="Gene3D" id="3.20.20.190">
    <property type="entry name" value="Phosphatidylinositol (PI) phosphodiesterase"/>
    <property type="match status" value="1"/>
</dbReference>
<dbReference type="InterPro" id="IPR017946">
    <property type="entry name" value="PLC-like_Pdiesterase_TIM-brl"/>
</dbReference>
<keyword evidence="4" id="KW-1185">Reference proteome</keyword>
<reference evidence="3 4" key="1">
    <citation type="submission" date="2021-07" db="EMBL/GenBank/DDBJ databases">
        <authorList>
            <person name="Palmer J.M."/>
        </authorList>
    </citation>
    <scope>NUCLEOTIDE SEQUENCE [LARGE SCALE GENOMIC DNA]</scope>
    <source>
        <strain evidence="3 4">AT_MEX2019</strain>
        <tissue evidence="3">Muscle</tissue>
    </source>
</reference>
<dbReference type="PROSITE" id="PS50008">
    <property type="entry name" value="PIPLC_Y_DOMAIN"/>
    <property type="match status" value="1"/>
</dbReference>
<dbReference type="Proteomes" id="UP001345963">
    <property type="component" value="Unassembled WGS sequence"/>
</dbReference>
<dbReference type="PROSITE" id="PS50004">
    <property type="entry name" value="C2"/>
    <property type="match status" value="1"/>
</dbReference>
<evidence type="ECO:0000313" key="3">
    <source>
        <dbReference type="EMBL" id="MED6258224.1"/>
    </source>
</evidence>
<dbReference type="InterPro" id="IPR035892">
    <property type="entry name" value="C2_domain_sf"/>
</dbReference>
<dbReference type="InterPro" id="IPR000008">
    <property type="entry name" value="C2_dom"/>
</dbReference>
<dbReference type="SMART" id="SM00239">
    <property type="entry name" value="C2"/>
    <property type="match status" value="1"/>
</dbReference>
<sequence>ALNFQTAGEGMDLNDGLFSQNGRCGYVLKPGFMRDHDKRFDPDLPQKRDDYHPIVLTIQVISGQQLPKVNIKEDSIVDPLVRVEIHGVLMDQAKQETRYIENNGFNPLWNDTLRFNIHTPELALVRFVVEDYDKTSKNDFVGQFTLPLSCMQQGYRHIHLLSRDGTRISPSSLFVHVRITDLE</sequence>
<dbReference type="InterPro" id="IPR001192">
    <property type="entry name" value="PI-PLC_fam"/>
</dbReference>
<dbReference type="Pfam" id="PF00168">
    <property type="entry name" value="C2"/>
    <property type="match status" value="1"/>
</dbReference>
<dbReference type="Gene3D" id="2.60.40.150">
    <property type="entry name" value="C2 domain"/>
    <property type="match status" value="1"/>
</dbReference>
<gene>
    <name evidence="3" type="primary">PLCD4_1</name>
    <name evidence="3" type="ORF">ATANTOWER_004494</name>
</gene>
<dbReference type="EMBL" id="JAHUTI010080168">
    <property type="protein sequence ID" value="MED6258224.1"/>
    <property type="molecule type" value="Genomic_DNA"/>
</dbReference>
<dbReference type="SUPFAM" id="SSF49562">
    <property type="entry name" value="C2 domain (Calcium/lipid-binding domain, CaLB)"/>
    <property type="match status" value="1"/>
</dbReference>
<feature type="non-terminal residue" evidence="3">
    <location>
        <position position="1"/>
    </location>
</feature>